<dbReference type="AlphaFoldDB" id="A0A914X3J3"/>
<organism evidence="2 3">
    <name type="scientific">Plectus sambesii</name>
    <dbReference type="NCBI Taxonomy" id="2011161"/>
    <lineage>
        <taxon>Eukaryota</taxon>
        <taxon>Metazoa</taxon>
        <taxon>Ecdysozoa</taxon>
        <taxon>Nematoda</taxon>
        <taxon>Chromadorea</taxon>
        <taxon>Plectida</taxon>
        <taxon>Plectina</taxon>
        <taxon>Plectoidea</taxon>
        <taxon>Plectidae</taxon>
        <taxon>Plectus</taxon>
    </lineage>
</organism>
<evidence type="ECO:0000256" key="1">
    <source>
        <dbReference type="SAM" id="SignalP"/>
    </source>
</evidence>
<evidence type="ECO:0000313" key="2">
    <source>
        <dbReference type="Proteomes" id="UP000887566"/>
    </source>
</evidence>
<dbReference type="Proteomes" id="UP000887566">
    <property type="component" value="Unplaced"/>
</dbReference>
<accession>A0A914X3J3</accession>
<keyword evidence="1" id="KW-0732">Signal</keyword>
<dbReference type="WBParaSite" id="PSAMB.scaffold632size45128.g7524.t1">
    <property type="protein sequence ID" value="PSAMB.scaffold632size45128.g7524.t1"/>
    <property type="gene ID" value="PSAMB.scaffold632size45128.g7524"/>
</dbReference>
<feature type="signal peptide" evidence="1">
    <location>
        <begin position="1"/>
        <end position="23"/>
    </location>
</feature>
<proteinExistence type="predicted"/>
<sequence length="200" mass="21788">MKSLKLLFGLLAVVFLLVKGEQAEGPAYKTGADKFSNSGREGRHLSSLAPVALMQTSAAQEEDRIRWGIVDCGKKIRQQFRVDPGVVYCVNGRCSCNPNYEIASGRDVKINFPNGDWTSGTGWLAEGCNRFGAGCTIGDSAARNSLFEFTYTRGNVWYDISAVNAWTTISPVGMRVSGPRANSSNNHFWCGAVGCNFDVR</sequence>
<keyword evidence="2" id="KW-1185">Reference proteome</keyword>
<dbReference type="InterPro" id="IPR037176">
    <property type="entry name" value="Osmotin/thaumatin-like_sf"/>
</dbReference>
<reference evidence="3" key="1">
    <citation type="submission" date="2022-11" db="UniProtKB">
        <authorList>
            <consortium name="WormBaseParasite"/>
        </authorList>
    </citation>
    <scope>IDENTIFICATION</scope>
</reference>
<dbReference type="Gene3D" id="2.60.110.10">
    <property type="entry name" value="Thaumatin"/>
    <property type="match status" value="1"/>
</dbReference>
<feature type="chain" id="PRO_5037034325" evidence="1">
    <location>
        <begin position="24"/>
        <end position="200"/>
    </location>
</feature>
<name>A0A914X3J3_9BILA</name>
<evidence type="ECO:0000313" key="3">
    <source>
        <dbReference type="WBParaSite" id="PSAMB.scaffold632size45128.g7524.t1"/>
    </source>
</evidence>
<dbReference type="SUPFAM" id="SSF49870">
    <property type="entry name" value="Osmotin, thaumatin-like protein"/>
    <property type="match status" value="1"/>
</dbReference>
<protein>
    <submittedName>
        <fullName evidence="3">Secreted protein</fullName>
    </submittedName>
</protein>